<evidence type="ECO:0000313" key="4">
    <source>
        <dbReference type="Proteomes" id="UP001333996"/>
    </source>
</evidence>
<evidence type="ECO:0000256" key="1">
    <source>
        <dbReference type="SAM" id="MobiDB-lite"/>
    </source>
</evidence>
<feature type="region of interest" description="Disordered" evidence="1">
    <location>
        <begin position="63"/>
        <end position="82"/>
    </location>
</feature>
<accession>A0ABU7FNI7</accession>
<dbReference type="Proteomes" id="UP001333996">
    <property type="component" value="Unassembled WGS sequence"/>
</dbReference>
<sequence>MFTSPRQGAQVAYLPESWYGGWKAVQYREPLGTPLWWATFSRNTPAEITSAFTTALAEGLPSNHSDFLHGDPHHRPSSPAGALADRRWQTDDTAMYLYQHSPDGHAYFALRKGHLDDYMELEGEGPAQWTMYGCVDHVNGERWHADFTSATPLYLVREAVIALSSTQPVERPLSGIPERNLPYVTVTPVGADTDQRRSAALARTPHTPQAGATPPISSVASLPAPGPSRRR</sequence>
<dbReference type="Pfam" id="PF03771">
    <property type="entry name" value="SPDY"/>
    <property type="match status" value="2"/>
</dbReference>
<feature type="domain" description="DUF317" evidence="2">
    <location>
        <begin position="3"/>
        <end position="59"/>
    </location>
</feature>
<dbReference type="InterPro" id="IPR005523">
    <property type="entry name" value="DUF317_SPDY"/>
</dbReference>
<evidence type="ECO:0000313" key="3">
    <source>
        <dbReference type="EMBL" id="MED7825511.1"/>
    </source>
</evidence>
<keyword evidence="4" id="KW-1185">Reference proteome</keyword>
<dbReference type="EMBL" id="JAYWVC010000111">
    <property type="protein sequence ID" value="MED7825511.1"/>
    <property type="molecule type" value="Genomic_DNA"/>
</dbReference>
<comment type="caution">
    <text evidence="3">The sequence shown here is derived from an EMBL/GenBank/DDBJ whole genome shotgun (WGS) entry which is preliminary data.</text>
</comment>
<name>A0ABU7FNI7_9ACTN</name>
<reference evidence="3" key="1">
    <citation type="submission" date="2024-01" db="EMBL/GenBank/DDBJ databases">
        <title>First draft genome sequence data of TA4-1, the type strain of Gram-positive actinobacterium Streptomyces chiangmaiensis.</title>
        <authorList>
            <person name="Yasawong M."/>
            <person name="Nantapong N."/>
        </authorList>
    </citation>
    <scope>NUCLEOTIDE SEQUENCE</scope>
    <source>
        <strain evidence="3">TA4-1</strain>
    </source>
</reference>
<feature type="domain" description="DUF317" evidence="2">
    <location>
        <begin position="100"/>
        <end position="169"/>
    </location>
</feature>
<gene>
    <name evidence="3" type="ORF">VXC91_26895</name>
</gene>
<evidence type="ECO:0000259" key="2">
    <source>
        <dbReference type="Pfam" id="PF03771"/>
    </source>
</evidence>
<proteinExistence type="predicted"/>
<organism evidence="3 4">
    <name type="scientific">Streptomyces chiangmaiensis</name>
    <dbReference type="NCBI Taxonomy" id="766497"/>
    <lineage>
        <taxon>Bacteria</taxon>
        <taxon>Bacillati</taxon>
        <taxon>Actinomycetota</taxon>
        <taxon>Actinomycetes</taxon>
        <taxon>Kitasatosporales</taxon>
        <taxon>Streptomycetaceae</taxon>
        <taxon>Streptomyces</taxon>
    </lineage>
</organism>
<dbReference type="RefSeq" id="WP_329509922.1">
    <property type="nucleotide sequence ID" value="NZ_BAAAYZ010000200.1"/>
</dbReference>
<protein>
    <submittedName>
        <fullName evidence="3">DUF317 domain-containing protein</fullName>
    </submittedName>
</protein>
<feature type="region of interest" description="Disordered" evidence="1">
    <location>
        <begin position="192"/>
        <end position="231"/>
    </location>
</feature>